<accession>A0A370GA28</accession>
<dbReference type="Pfam" id="PF00395">
    <property type="entry name" value="SLH"/>
    <property type="match status" value="3"/>
</dbReference>
<comment type="caution">
    <text evidence="5">The sequence shown here is derived from an EMBL/GenBank/DDBJ whole genome shotgun (WGS) entry which is preliminary data.</text>
</comment>
<dbReference type="EMBL" id="QQAY01000013">
    <property type="protein sequence ID" value="RDI40050.1"/>
    <property type="molecule type" value="Genomic_DNA"/>
</dbReference>
<feature type="domain" description="SLH" evidence="4">
    <location>
        <begin position="89"/>
        <end position="152"/>
    </location>
</feature>
<evidence type="ECO:0000256" key="3">
    <source>
        <dbReference type="SAM" id="SignalP"/>
    </source>
</evidence>
<dbReference type="GO" id="GO:0016020">
    <property type="term" value="C:membrane"/>
    <property type="evidence" value="ECO:0007669"/>
    <property type="project" value="InterPro"/>
</dbReference>
<dbReference type="InterPro" id="IPR013783">
    <property type="entry name" value="Ig-like_fold"/>
</dbReference>
<dbReference type="InterPro" id="IPR015919">
    <property type="entry name" value="Cadherin-like_sf"/>
</dbReference>
<reference evidence="5 6" key="1">
    <citation type="submission" date="2018-07" db="EMBL/GenBank/DDBJ databases">
        <title>Genomic Encyclopedia of Type Strains, Phase IV (KMG-IV): sequencing the most valuable type-strain genomes for metagenomic binning, comparative biology and taxonomic classification.</title>
        <authorList>
            <person name="Goeker M."/>
        </authorList>
    </citation>
    <scope>NUCLEOTIDE SEQUENCE [LARGE SCALE GENOMIC DNA]</scope>
    <source>
        <strain evidence="5 6">DSM 25281</strain>
    </source>
</reference>
<evidence type="ECO:0000259" key="4">
    <source>
        <dbReference type="PROSITE" id="PS51272"/>
    </source>
</evidence>
<dbReference type="Proteomes" id="UP000255326">
    <property type="component" value="Unassembled WGS sequence"/>
</dbReference>
<dbReference type="AlphaFoldDB" id="A0A370GA28"/>
<dbReference type="GO" id="GO:0005509">
    <property type="term" value="F:calcium ion binding"/>
    <property type="evidence" value="ECO:0007669"/>
    <property type="project" value="InterPro"/>
</dbReference>
<evidence type="ECO:0000256" key="2">
    <source>
        <dbReference type="SAM" id="MobiDB-lite"/>
    </source>
</evidence>
<evidence type="ECO:0000313" key="6">
    <source>
        <dbReference type="Proteomes" id="UP000255326"/>
    </source>
</evidence>
<dbReference type="SUPFAM" id="SSF49313">
    <property type="entry name" value="Cadherin-like"/>
    <property type="match status" value="1"/>
</dbReference>
<evidence type="ECO:0000313" key="5">
    <source>
        <dbReference type="EMBL" id="RDI40050.1"/>
    </source>
</evidence>
<dbReference type="InterPro" id="IPR051465">
    <property type="entry name" value="Cell_Envelope_Struct_Comp"/>
</dbReference>
<dbReference type="PROSITE" id="PS51272">
    <property type="entry name" value="SLH"/>
    <property type="match status" value="3"/>
</dbReference>
<keyword evidence="1 3" id="KW-0732">Signal</keyword>
<name>A0A370GA28_9BACI</name>
<dbReference type="Pfam" id="PF17963">
    <property type="entry name" value="Big_9"/>
    <property type="match status" value="2"/>
</dbReference>
<feature type="region of interest" description="Disordered" evidence="2">
    <location>
        <begin position="209"/>
        <end position="253"/>
    </location>
</feature>
<evidence type="ECO:0000256" key="1">
    <source>
        <dbReference type="ARBA" id="ARBA00022729"/>
    </source>
</evidence>
<keyword evidence="6" id="KW-1185">Reference proteome</keyword>
<feature type="domain" description="SLH" evidence="4">
    <location>
        <begin position="27"/>
        <end position="88"/>
    </location>
</feature>
<dbReference type="RefSeq" id="WP_114746620.1">
    <property type="nucleotide sequence ID" value="NZ_QQAY01000013.1"/>
</dbReference>
<dbReference type="InterPro" id="IPR013320">
    <property type="entry name" value="ConA-like_dom_sf"/>
</dbReference>
<feature type="region of interest" description="Disordered" evidence="2">
    <location>
        <begin position="357"/>
        <end position="379"/>
    </location>
</feature>
<dbReference type="Pfam" id="PF13385">
    <property type="entry name" value="Laminin_G_3"/>
    <property type="match status" value="1"/>
</dbReference>
<gene>
    <name evidence="5" type="ORF">DFR59_11375</name>
</gene>
<feature type="compositionally biased region" description="Pro residues" evidence="2">
    <location>
        <begin position="219"/>
        <end position="231"/>
    </location>
</feature>
<dbReference type="OrthoDB" id="273314at2"/>
<protein>
    <submittedName>
        <fullName evidence="5">S-layer family protein</fullName>
    </submittedName>
</protein>
<sequence>MNNRLYKAAVSAAVVAASIAVQSAPGHASVGFSDLDGSFAKDAILKLAQAGILNGQGDGKFNPEGQMNRAQFAKILALALNLDIEKVPQSSTFSDIDSSDWAYGYIEAAAKAGIFNGNSDGTFRPTESLTREQMAAVLIRALGVDADGYGKKLEFSDADQIADYAKDAVGYAVEIGIINGQSNGKFDPKGSATREAVALVAQSFIEKKKEMDESQHNPAPQPDPVPEPPAYPGDTSAPRISGITMESRNSNPEFAKSEDTVVFQFETSERVQKPVLKVNGHDAVVLESEDKIHWQAEYVIGATDQEGELHFTIDAVDLAGNHSTQATSTTSGNTIVIDKTAPVISGITNGETVEEAIPGSSSTDVQTVELKSDRDKNGNYETSETYEALGTPITLAGRYQLTVTDYAGNIAETVFKVNHNPIVSAPIEDRDDAEINQEIPIDISSLFSDIDQDELSFSATSNNPETASITSEPDGNFFYIEFLQGGSAEFTITADDHEGGTASETFIITTSVPELNHAPQIVNAISDQVVTMENPVRINLASVFTDPDNDELTFDAVSSNASYATASVDDGYLTITPEEIGSTTITVTASDGKGGAEEVSFQADVKDAMVLHLAFDDDIKDSSGYDNNGGLDYGHYSFVNGVVGKAIQFKGVDDPGRIKITNNPSLQFADKLTIAYWLRIDESKGQEGNFQQTVPAGIQSVFSKDSDNTDLFSLVFMDDEESGSVRFKEVSSSVIKGEWVHVAYVIEGNSITKYYNGQWVNEVGLTSPITFTTANGKDLYIGYQGNGWYPLYGTLDDFRIYKDALTREEVEAIYLMGTS</sequence>
<feature type="chain" id="PRO_5039529881" evidence="3">
    <location>
        <begin position="24"/>
        <end position="819"/>
    </location>
</feature>
<dbReference type="Gene3D" id="2.60.120.200">
    <property type="match status" value="1"/>
</dbReference>
<feature type="signal peptide" evidence="3">
    <location>
        <begin position="1"/>
        <end position="23"/>
    </location>
</feature>
<feature type="domain" description="SLH" evidence="4">
    <location>
        <begin position="155"/>
        <end position="215"/>
    </location>
</feature>
<dbReference type="InterPro" id="IPR001119">
    <property type="entry name" value="SLH_dom"/>
</dbReference>
<dbReference type="Gene3D" id="2.60.40.10">
    <property type="entry name" value="Immunoglobulins"/>
    <property type="match status" value="2"/>
</dbReference>
<dbReference type="PANTHER" id="PTHR43308">
    <property type="entry name" value="OUTER MEMBRANE PROTEIN ALPHA-RELATED"/>
    <property type="match status" value="1"/>
</dbReference>
<proteinExistence type="predicted"/>
<organism evidence="5 6">
    <name type="scientific">Falsibacillus pallidus</name>
    <dbReference type="NCBI Taxonomy" id="493781"/>
    <lineage>
        <taxon>Bacteria</taxon>
        <taxon>Bacillati</taxon>
        <taxon>Bacillota</taxon>
        <taxon>Bacilli</taxon>
        <taxon>Bacillales</taxon>
        <taxon>Bacillaceae</taxon>
        <taxon>Falsibacillus</taxon>
    </lineage>
</organism>
<dbReference type="SUPFAM" id="SSF49899">
    <property type="entry name" value="Concanavalin A-like lectins/glucanases"/>
    <property type="match status" value="1"/>
</dbReference>